<keyword evidence="2" id="KW-0472">Membrane</keyword>
<proteinExistence type="predicted"/>
<dbReference type="EMBL" id="JACBYE010000017">
    <property type="protein sequence ID" value="NYS93613.1"/>
    <property type="molecule type" value="Genomic_DNA"/>
</dbReference>
<keyword evidence="4" id="KW-1185">Reference proteome</keyword>
<feature type="compositionally biased region" description="Acidic residues" evidence="1">
    <location>
        <begin position="36"/>
        <end position="52"/>
    </location>
</feature>
<dbReference type="Proteomes" id="UP000561011">
    <property type="component" value="Unassembled WGS sequence"/>
</dbReference>
<accession>A0A853EWA4</accession>
<evidence type="ECO:0000313" key="4">
    <source>
        <dbReference type="Proteomes" id="UP000561011"/>
    </source>
</evidence>
<evidence type="ECO:0000256" key="1">
    <source>
        <dbReference type="SAM" id="MobiDB-lite"/>
    </source>
</evidence>
<reference evidence="3 4" key="1">
    <citation type="submission" date="2020-07" db="EMBL/GenBank/DDBJ databases">
        <title>MOT database genomes.</title>
        <authorList>
            <person name="Joseph S."/>
            <person name="Aduse-Opoku J."/>
            <person name="Hashim A."/>
            <person name="Wade W."/>
            <person name="Curtis M."/>
        </authorList>
    </citation>
    <scope>NUCLEOTIDE SEQUENCE [LARGE SCALE GENOMIC DNA]</scope>
    <source>
        <strain evidence="3 4">DSM 100099</strain>
    </source>
</reference>
<feature type="transmembrane region" description="Helical" evidence="2">
    <location>
        <begin position="103"/>
        <end position="124"/>
    </location>
</feature>
<gene>
    <name evidence="3" type="ORF">HZZ10_08765</name>
</gene>
<dbReference type="AlphaFoldDB" id="A0A853EWA4"/>
<organism evidence="3 4">
    <name type="scientific">Sanguibacter inulinus</name>
    <dbReference type="NCBI Taxonomy" id="60922"/>
    <lineage>
        <taxon>Bacteria</taxon>
        <taxon>Bacillati</taxon>
        <taxon>Actinomycetota</taxon>
        <taxon>Actinomycetes</taxon>
        <taxon>Micrococcales</taxon>
        <taxon>Sanguibacteraceae</taxon>
        <taxon>Sanguibacter</taxon>
    </lineage>
</organism>
<keyword evidence="2" id="KW-0812">Transmembrane</keyword>
<sequence>MTGSPGGPEDDGAVPPSFPPAVRWPSPTAPTSTGDVDQDATDATDATDDTDDTPTPLASTAGASRGGADAGEPTSPEDKTAERKDPGHEHGHHLDRRDRRRRVAIVLLSVALVAALAGGGYLAVLSNQWSERSGEWEAQSRDLGQQVADLTTDLEGITSDLTSTRDQLTTAQQRITELADEKAQVGDDRETQRIIASDIQAVAEAAVDVSSKMGDCVTAQSTLLGYLAAPDSTTPEILQQATDDTNSICTTAVDSYTALQQDLSQP</sequence>
<evidence type="ECO:0000256" key="2">
    <source>
        <dbReference type="SAM" id="Phobius"/>
    </source>
</evidence>
<feature type="region of interest" description="Disordered" evidence="1">
    <location>
        <begin position="1"/>
        <end position="96"/>
    </location>
</feature>
<protein>
    <submittedName>
        <fullName evidence="3">Uncharacterized protein</fullName>
    </submittedName>
</protein>
<comment type="caution">
    <text evidence="3">The sequence shown here is derived from an EMBL/GenBank/DDBJ whole genome shotgun (WGS) entry which is preliminary data.</text>
</comment>
<dbReference type="RefSeq" id="WP_179913225.1">
    <property type="nucleotide sequence ID" value="NZ_JACBYE010000017.1"/>
</dbReference>
<name>A0A853EWA4_9MICO</name>
<keyword evidence="2" id="KW-1133">Transmembrane helix</keyword>
<evidence type="ECO:0000313" key="3">
    <source>
        <dbReference type="EMBL" id="NYS93613.1"/>
    </source>
</evidence>
<feature type="compositionally biased region" description="Basic and acidic residues" evidence="1">
    <location>
        <begin position="76"/>
        <end position="89"/>
    </location>
</feature>